<evidence type="ECO:0000313" key="3">
    <source>
        <dbReference type="Proteomes" id="UP000789508"/>
    </source>
</evidence>
<keyword evidence="1" id="KW-0472">Membrane</keyword>
<name>A0A9N9CU44_9GLOM</name>
<keyword evidence="1" id="KW-1133">Transmembrane helix</keyword>
<reference evidence="2" key="1">
    <citation type="submission" date="2021-06" db="EMBL/GenBank/DDBJ databases">
        <authorList>
            <person name="Kallberg Y."/>
            <person name="Tangrot J."/>
            <person name="Rosling A."/>
        </authorList>
    </citation>
    <scope>NUCLEOTIDE SEQUENCE</scope>
    <source>
        <strain evidence="2">FL130A</strain>
    </source>
</reference>
<feature type="transmembrane region" description="Helical" evidence="1">
    <location>
        <begin position="119"/>
        <end position="142"/>
    </location>
</feature>
<gene>
    <name evidence="2" type="ORF">ALEPTO_LOCUS8635</name>
</gene>
<feature type="transmembrane region" description="Helical" evidence="1">
    <location>
        <begin position="92"/>
        <end position="112"/>
    </location>
</feature>
<evidence type="ECO:0000256" key="1">
    <source>
        <dbReference type="SAM" id="Phobius"/>
    </source>
</evidence>
<dbReference type="Proteomes" id="UP000789508">
    <property type="component" value="Unassembled WGS sequence"/>
</dbReference>
<comment type="caution">
    <text evidence="2">The sequence shown here is derived from an EMBL/GenBank/DDBJ whole genome shotgun (WGS) entry which is preliminary data.</text>
</comment>
<sequence>MSGTMVSEPLNLGNATKLPLGDNLSYQQQQQQKLSVEISKKSSSSNSLELHQRRVKQNLQVAAAGEDYLVEQGKSVVHYILNPRELRDDHPVWHYAYLIVLIFAAFIALFIGPVVFGMLATFGGIGAPFLLSLAGAGVGLFAGLVFGVVFAVVCIVGLIRVVGLAAGWVLDTLWLGGNDMLDITRSLAQMIVDPSKIQQHQLQH</sequence>
<keyword evidence="3" id="KW-1185">Reference proteome</keyword>
<accession>A0A9N9CU44</accession>
<proteinExistence type="predicted"/>
<feature type="transmembrane region" description="Helical" evidence="1">
    <location>
        <begin position="148"/>
        <end position="170"/>
    </location>
</feature>
<protein>
    <submittedName>
        <fullName evidence="2">7979_t:CDS:1</fullName>
    </submittedName>
</protein>
<dbReference type="OrthoDB" id="2398711at2759"/>
<evidence type="ECO:0000313" key="2">
    <source>
        <dbReference type="EMBL" id="CAG8612751.1"/>
    </source>
</evidence>
<organism evidence="2 3">
    <name type="scientific">Ambispora leptoticha</name>
    <dbReference type="NCBI Taxonomy" id="144679"/>
    <lineage>
        <taxon>Eukaryota</taxon>
        <taxon>Fungi</taxon>
        <taxon>Fungi incertae sedis</taxon>
        <taxon>Mucoromycota</taxon>
        <taxon>Glomeromycotina</taxon>
        <taxon>Glomeromycetes</taxon>
        <taxon>Archaeosporales</taxon>
        <taxon>Ambisporaceae</taxon>
        <taxon>Ambispora</taxon>
    </lineage>
</organism>
<dbReference type="EMBL" id="CAJVPS010005229">
    <property type="protein sequence ID" value="CAG8612751.1"/>
    <property type="molecule type" value="Genomic_DNA"/>
</dbReference>
<keyword evidence="1" id="KW-0812">Transmembrane</keyword>
<dbReference type="AlphaFoldDB" id="A0A9N9CU44"/>